<dbReference type="AlphaFoldDB" id="A0A511AZ06"/>
<sequence length="467" mass="49369">MIRRSSNAGGRMSLSRRGILKAACSGSALAALGGCGLFDDDAKPIVMGHRIDILSTGAGLTIDKEDHTPITLPAPQPVTECLQVGRIPSHIAVNAVWNGDHALWNRSIGAEVNPTSFLSMIAIMPTNRGAIQSPPVVGNGRIFTTDAQGVVRAWTWPGMKQIWSRQTAPKKSRSTNIGGGSAIDGDTLYVVDGVAQTVALDAATGKIKWAVDLGTPGRSAPTIAGGLVVFGTIDERLIALEATTGRQVWSYQATAADTVIFGQAAPAFVDGVILAGFGSGDLVALRAASGEMVWSDSLGGSNGRGGMLDFSCVRGAPVIVGGTAYAVSMSQVLVAIDMRSGRRLWEREVSGQNPLTICGDWLYVLSTDQQIACIDRLSGHVRWISQLRRFRRENVQKDALQWVGPLLVNGKLLCFSTLPEEGMAIVDAVSGKLELTRKTAAPCQVQPIVCDGVVLTLTQDGHLRAYG</sequence>
<gene>
    <name evidence="3" type="ORF">GWA01_06020</name>
</gene>
<dbReference type="PANTHER" id="PTHR34512:SF30">
    <property type="entry name" value="OUTER MEMBRANE PROTEIN ASSEMBLY FACTOR BAMB"/>
    <property type="match status" value="1"/>
</dbReference>
<feature type="signal peptide" evidence="1">
    <location>
        <begin position="1"/>
        <end position="30"/>
    </location>
</feature>
<accession>A0A511AZ06</accession>
<keyword evidence="4" id="KW-1185">Reference proteome</keyword>
<dbReference type="InterPro" id="IPR015943">
    <property type="entry name" value="WD40/YVTN_repeat-like_dom_sf"/>
</dbReference>
<dbReference type="SMART" id="SM00564">
    <property type="entry name" value="PQQ"/>
    <property type="match status" value="5"/>
</dbReference>
<reference evidence="3 4" key="1">
    <citation type="submission" date="2019-07" db="EMBL/GenBank/DDBJ databases">
        <title>Whole genome shotgun sequence of Gluconobacter wancherniae NBRC 103581.</title>
        <authorList>
            <person name="Hosoyama A."/>
            <person name="Uohara A."/>
            <person name="Ohji S."/>
            <person name="Ichikawa N."/>
        </authorList>
    </citation>
    <scope>NUCLEOTIDE SEQUENCE [LARGE SCALE GENOMIC DNA]</scope>
    <source>
        <strain evidence="3 4">NBRC 103581</strain>
    </source>
</reference>
<name>A0A511AZ06_9PROT</name>
<dbReference type="EMBL" id="BJUZ01000001">
    <property type="protein sequence ID" value="GEK92832.1"/>
    <property type="molecule type" value="Genomic_DNA"/>
</dbReference>
<evidence type="ECO:0000313" key="4">
    <source>
        <dbReference type="Proteomes" id="UP000321230"/>
    </source>
</evidence>
<feature type="chain" id="PRO_5022102380" description="Pyrrolo-quinoline quinone repeat domain-containing protein" evidence="1">
    <location>
        <begin position="31"/>
        <end position="467"/>
    </location>
</feature>
<proteinExistence type="predicted"/>
<dbReference type="Pfam" id="PF13360">
    <property type="entry name" value="PQQ_2"/>
    <property type="match status" value="1"/>
</dbReference>
<organism evidence="3 4">
    <name type="scientific">Gluconobacter wancherniae NBRC 103581</name>
    <dbReference type="NCBI Taxonomy" id="656744"/>
    <lineage>
        <taxon>Bacteria</taxon>
        <taxon>Pseudomonadati</taxon>
        <taxon>Pseudomonadota</taxon>
        <taxon>Alphaproteobacteria</taxon>
        <taxon>Acetobacterales</taxon>
        <taxon>Acetobacteraceae</taxon>
        <taxon>Gluconobacter</taxon>
    </lineage>
</organism>
<dbReference type="Gene3D" id="2.130.10.10">
    <property type="entry name" value="YVTN repeat-like/Quinoprotein amine dehydrogenase"/>
    <property type="match status" value="1"/>
</dbReference>
<dbReference type="InterPro" id="IPR018391">
    <property type="entry name" value="PQQ_b-propeller_rpt"/>
</dbReference>
<comment type="caution">
    <text evidence="3">The sequence shown here is derived from an EMBL/GenBank/DDBJ whole genome shotgun (WGS) entry which is preliminary data.</text>
</comment>
<feature type="domain" description="Pyrrolo-quinoline quinone repeat" evidence="2">
    <location>
        <begin position="149"/>
        <end position="384"/>
    </location>
</feature>
<dbReference type="PANTHER" id="PTHR34512">
    <property type="entry name" value="CELL SURFACE PROTEIN"/>
    <property type="match status" value="1"/>
</dbReference>
<dbReference type="SUPFAM" id="SSF50998">
    <property type="entry name" value="Quinoprotein alcohol dehydrogenase-like"/>
    <property type="match status" value="1"/>
</dbReference>
<dbReference type="InterPro" id="IPR002372">
    <property type="entry name" value="PQQ_rpt_dom"/>
</dbReference>
<evidence type="ECO:0000313" key="3">
    <source>
        <dbReference type="EMBL" id="GEK92832.1"/>
    </source>
</evidence>
<evidence type="ECO:0000259" key="2">
    <source>
        <dbReference type="Pfam" id="PF13360"/>
    </source>
</evidence>
<dbReference type="InterPro" id="IPR006311">
    <property type="entry name" value="TAT_signal"/>
</dbReference>
<protein>
    <recommendedName>
        <fullName evidence="2">Pyrrolo-quinoline quinone repeat domain-containing protein</fullName>
    </recommendedName>
</protein>
<evidence type="ECO:0000256" key="1">
    <source>
        <dbReference type="SAM" id="SignalP"/>
    </source>
</evidence>
<dbReference type="Proteomes" id="UP000321230">
    <property type="component" value="Unassembled WGS sequence"/>
</dbReference>
<dbReference type="PROSITE" id="PS51318">
    <property type="entry name" value="TAT"/>
    <property type="match status" value="1"/>
</dbReference>
<dbReference type="InterPro" id="IPR011047">
    <property type="entry name" value="Quinoprotein_ADH-like_sf"/>
</dbReference>
<keyword evidence="1" id="KW-0732">Signal</keyword>
<dbReference type="RefSeq" id="WP_186819437.1">
    <property type="nucleotide sequence ID" value="NZ_BARC01000004.1"/>
</dbReference>
<dbReference type="PROSITE" id="PS51257">
    <property type="entry name" value="PROKAR_LIPOPROTEIN"/>
    <property type="match status" value="1"/>
</dbReference>